<gene>
    <name evidence="5" type="ORF">HJ536_10820</name>
</gene>
<evidence type="ECO:0000256" key="1">
    <source>
        <dbReference type="ARBA" id="ARBA00022448"/>
    </source>
</evidence>
<dbReference type="GO" id="GO:0016887">
    <property type="term" value="F:ATP hydrolysis activity"/>
    <property type="evidence" value="ECO:0007669"/>
    <property type="project" value="InterPro"/>
</dbReference>
<dbReference type="InterPro" id="IPR017871">
    <property type="entry name" value="ABC_transporter-like_CS"/>
</dbReference>
<dbReference type="GO" id="GO:0005524">
    <property type="term" value="F:ATP binding"/>
    <property type="evidence" value="ECO:0007669"/>
    <property type="project" value="UniProtKB-KW"/>
</dbReference>
<keyword evidence="1" id="KW-0813">Transport</keyword>
<feature type="domain" description="ABC transporter" evidence="4">
    <location>
        <begin position="2"/>
        <end position="237"/>
    </location>
</feature>
<dbReference type="SMART" id="SM00382">
    <property type="entry name" value="AAA"/>
    <property type="match status" value="1"/>
</dbReference>
<evidence type="ECO:0000256" key="2">
    <source>
        <dbReference type="ARBA" id="ARBA00022741"/>
    </source>
</evidence>
<dbReference type="PROSITE" id="PS50893">
    <property type="entry name" value="ABC_TRANSPORTER_2"/>
    <property type="match status" value="1"/>
</dbReference>
<comment type="caution">
    <text evidence="5">The sequence shown here is derived from an EMBL/GenBank/DDBJ whole genome shotgun (WGS) entry which is preliminary data.</text>
</comment>
<dbReference type="InterPro" id="IPR003439">
    <property type="entry name" value="ABC_transporter-like_ATP-bd"/>
</dbReference>
<name>A0A850QBM5_9RHOB</name>
<keyword evidence="2" id="KW-0547">Nucleotide-binding</keyword>
<dbReference type="InterPro" id="IPR027417">
    <property type="entry name" value="P-loop_NTPase"/>
</dbReference>
<dbReference type="Gene3D" id="3.40.50.300">
    <property type="entry name" value="P-loop containing nucleotide triphosphate hydrolases"/>
    <property type="match status" value="1"/>
</dbReference>
<reference evidence="5 6" key="1">
    <citation type="submission" date="2020-04" db="EMBL/GenBank/DDBJ databases">
        <title>Donghicola sp., a member of the Rhodobacteraceae family isolated from mangrove forest in Thailand.</title>
        <authorList>
            <person name="Charoenyingcharoen P."/>
            <person name="Yukphan P."/>
        </authorList>
    </citation>
    <scope>NUCLEOTIDE SEQUENCE [LARGE SCALE GENOMIC DNA]</scope>
    <source>
        <strain evidence="5 6">B5-SW-15</strain>
    </source>
</reference>
<dbReference type="Proteomes" id="UP000592216">
    <property type="component" value="Unassembled WGS sequence"/>
</dbReference>
<accession>A0A850QBM5</accession>
<sequence length="248" mass="26790">MIELRDIHKTFGSNHVLRGVNLTVPKGSSMVIIGGSGTGKSVTLKCILGLVTPDQGQIFVSGQNVEDVSRDPFLARFGMLFQGAALFDSLPVWQNVAFRLMRGALKRPKAEAREIAIEKLRRVGLKPEVADKFPAELSGGMQKRVGLARAIAADPEIIFFDEPTTGLDPIMSGVINDLIREIVTEMGATALTITHDMTSVRAIADNVAMLHDGVVKWTGPVNDMDTSGDPYVDQFIHGRAEGPIAAVR</sequence>
<dbReference type="Pfam" id="PF00005">
    <property type="entry name" value="ABC_tran"/>
    <property type="match status" value="1"/>
</dbReference>
<keyword evidence="3 5" id="KW-0067">ATP-binding</keyword>
<dbReference type="SUPFAM" id="SSF52540">
    <property type="entry name" value="P-loop containing nucleoside triphosphate hydrolases"/>
    <property type="match status" value="1"/>
</dbReference>
<evidence type="ECO:0000313" key="5">
    <source>
        <dbReference type="EMBL" id="NVO23845.1"/>
    </source>
</evidence>
<dbReference type="InterPro" id="IPR003593">
    <property type="entry name" value="AAA+_ATPase"/>
</dbReference>
<evidence type="ECO:0000256" key="3">
    <source>
        <dbReference type="ARBA" id="ARBA00022840"/>
    </source>
</evidence>
<organism evidence="5 6">
    <name type="scientific">Donghicola mangrovi</name>
    <dbReference type="NCBI Taxonomy" id="2729614"/>
    <lineage>
        <taxon>Bacteria</taxon>
        <taxon>Pseudomonadati</taxon>
        <taxon>Pseudomonadota</taxon>
        <taxon>Alphaproteobacteria</taxon>
        <taxon>Rhodobacterales</taxon>
        <taxon>Roseobacteraceae</taxon>
        <taxon>Donghicola</taxon>
    </lineage>
</organism>
<dbReference type="RefSeq" id="WP_177157712.1">
    <property type="nucleotide sequence ID" value="NZ_JABCJE010000004.1"/>
</dbReference>
<dbReference type="PANTHER" id="PTHR43023">
    <property type="entry name" value="PROTEIN TRIGALACTOSYLDIACYLGLYCEROL 3, CHLOROPLASTIC"/>
    <property type="match status" value="1"/>
</dbReference>
<dbReference type="PANTHER" id="PTHR43023:SF3">
    <property type="entry name" value="PROTEIN TRIGALACTOSYLDIACYLGLYCEROL 3, CHLOROPLASTIC"/>
    <property type="match status" value="1"/>
</dbReference>
<evidence type="ECO:0000259" key="4">
    <source>
        <dbReference type="PROSITE" id="PS50893"/>
    </source>
</evidence>
<proteinExistence type="predicted"/>
<dbReference type="PROSITE" id="PS00211">
    <property type="entry name" value="ABC_TRANSPORTER_1"/>
    <property type="match status" value="1"/>
</dbReference>
<evidence type="ECO:0000313" key="6">
    <source>
        <dbReference type="Proteomes" id="UP000592216"/>
    </source>
</evidence>
<dbReference type="EMBL" id="JABCJE010000004">
    <property type="protein sequence ID" value="NVO23845.1"/>
    <property type="molecule type" value="Genomic_DNA"/>
</dbReference>
<dbReference type="CDD" id="cd03261">
    <property type="entry name" value="ABC_Org_Solvent_Resistant"/>
    <property type="match status" value="1"/>
</dbReference>
<protein>
    <submittedName>
        <fullName evidence="5">ATP-binding cassette domain-containing protein</fullName>
    </submittedName>
</protein>
<dbReference type="AlphaFoldDB" id="A0A850QBM5"/>